<dbReference type="EMBL" id="CP133621">
    <property type="protein sequence ID" value="WMV49917.1"/>
    <property type="molecule type" value="Genomic_DNA"/>
</dbReference>
<gene>
    <name evidence="1" type="ORF">MTR67_043302</name>
</gene>
<dbReference type="AlphaFoldDB" id="A0AAF0UPE5"/>
<dbReference type="Proteomes" id="UP001234989">
    <property type="component" value="Chromosome 10"/>
</dbReference>
<name>A0AAF0UPE5_SOLVR</name>
<organism evidence="1 2">
    <name type="scientific">Solanum verrucosum</name>
    <dbReference type="NCBI Taxonomy" id="315347"/>
    <lineage>
        <taxon>Eukaryota</taxon>
        <taxon>Viridiplantae</taxon>
        <taxon>Streptophyta</taxon>
        <taxon>Embryophyta</taxon>
        <taxon>Tracheophyta</taxon>
        <taxon>Spermatophyta</taxon>
        <taxon>Magnoliopsida</taxon>
        <taxon>eudicotyledons</taxon>
        <taxon>Gunneridae</taxon>
        <taxon>Pentapetalae</taxon>
        <taxon>asterids</taxon>
        <taxon>lamiids</taxon>
        <taxon>Solanales</taxon>
        <taxon>Solanaceae</taxon>
        <taxon>Solanoideae</taxon>
        <taxon>Solaneae</taxon>
        <taxon>Solanum</taxon>
    </lineage>
</organism>
<protein>
    <submittedName>
        <fullName evidence="1">Uncharacterized protein</fullName>
    </submittedName>
</protein>
<feature type="non-terminal residue" evidence="1">
    <location>
        <position position="1"/>
    </location>
</feature>
<sequence length="133" mass="15367">DRVAQFTAQFCKSFQKGLGSKVHLSTTFHPQTDDYHSSIQMTPYEALYERRCRSPIRWFEVGEAGSIGPDLVHQAMEKVKFIQESLKAAQSCQKSYIDVRRRELEFEVDDWVYLNVSPMKGVMRFGKKGKLSP</sequence>
<dbReference type="PANTHER" id="PTHR45835">
    <property type="entry name" value="YALI0A06105P"/>
    <property type="match status" value="1"/>
</dbReference>
<accession>A0AAF0UPE5</accession>
<evidence type="ECO:0000313" key="1">
    <source>
        <dbReference type="EMBL" id="WMV49917.1"/>
    </source>
</evidence>
<dbReference type="PANTHER" id="PTHR45835:SF108">
    <property type="entry name" value="INTEGRASE ZINC-BINDING DOMAIN-CONTAINING PROTEIN"/>
    <property type="match status" value="1"/>
</dbReference>
<reference evidence="1" key="1">
    <citation type="submission" date="2023-08" db="EMBL/GenBank/DDBJ databases">
        <title>A de novo genome assembly of Solanum verrucosum Schlechtendal, a Mexican diploid species geographically isolated from the other diploid A-genome species in potato relatives.</title>
        <authorList>
            <person name="Hosaka K."/>
        </authorList>
    </citation>
    <scope>NUCLEOTIDE SEQUENCE</scope>
    <source>
        <tissue evidence="1">Young leaves</tissue>
    </source>
</reference>
<keyword evidence="2" id="KW-1185">Reference proteome</keyword>
<proteinExistence type="predicted"/>
<evidence type="ECO:0000313" key="2">
    <source>
        <dbReference type="Proteomes" id="UP001234989"/>
    </source>
</evidence>